<gene>
    <name evidence="1" type="ORF">GQ607_003997</name>
</gene>
<name>A0A8H3ZXP7_9PEZI</name>
<protein>
    <submittedName>
        <fullName evidence="1">Geranylgeranyl pyrophosphate synthetase</fullName>
    </submittedName>
</protein>
<dbReference type="Proteomes" id="UP000434172">
    <property type="component" value="Unassembled WGS sequence"/>
</dbReference>
<organism evidence="1 2">
    <name type="scientific">Colletotrichum asianum</name>
    <dbReference type="NCBI Taxonomy" id="702518"/>
    <lineage>
        <taxon>Eukaryota</taxon>
        <taxon>Fungi</taxon>
        <taxon>Dikarya</taxon>
        <taxon>Ascomycota</taxon>
        <taxon>Pezizomycotina</taxon>
        <taxon>Sordariomycetes</taxon>
        <taxon>Hypocreomycetidae</taxon>
        <taxon>Glomerellales</taxon>
        <taxon>Glomerellaceae</taxon>
        <taxon>Colletotrichum</taxon>
        <taxon>Colletotrichum gloeosporioides species complex</taxon>
    </lineage>
</organism>
<comment type="caution">
    <text evidence="1">The sequence shown here is derived from an EMBL/GenBank/DDBJ whole genome shotgun (WGS) entry which is preliminary data.</text>
</comment>
<dbReference type="AlphaFoldDB" id="A0A8H3ZXP7"/>
<evidence type="ECO:0000313" key="2">
    <source>
        <dbReference type="Proteomes" id="UP000434172"/>
    </source>
</evidence>
<keyword evidence="2" id="KW-1185">Reference proteome</keyword>
<accession>A0A8H3ZXP7</accession>
<dbReference type="EMBL" id="WOWK01000016">
    <property type="protein sequence ID" value="KAF0328585.1"/>
    <property type="molecule type" value="Genomic_DNA"/>
</dbReference>
<dbReference type="OrthoDB" id="420564at2759"/>
<proteinExistence type="predicted"/>
<sequence>MYRPSRGECSIIDVRVVESTYQIDSAKLPYFGAFCSFQQLTGRDLVHDPIPYFEHIIYGIENGYQHFFRRMPCDVEAYRLLCDTLDFLGVDVLGGKDLRAIYGELKRWKKSRTPIWRQPRDPNLSESRNTAFFLVYLFLIGDFNAPDYAGRVSNFAFQVARQVQINHSVFDDPTRMMVKQAFLERFDPTISQQYDLDLGV</sequence>
<evidence type="ECO:0000313" key="1">
    <source>
        <dbReference type="EMBL" id="KAF0328585.1"/>
    </source>
</evidence>
<reference evidence="1 2" key="1">
    <citation type="submission" date="2019-12" db="EMBL/GenBank/DDBJ databases">
        <title>A genome sequence resource for the geographically widespread anthracnose pathogen Colletotrichum asianum.</title>
        <authorList>
            <person name="Meng Y."/>
        </authorList>
    </citation>
    <scope>NUCLEOTIDE SEQUENCE [LARGE SCALE GENOMIC DNA]</scope>
    <source>
        <strain evidence="1 2">ICMP 18580</strain>
    </source>
</reference>